<feature type="region of interest" description="Disordered" evidence="1">
    <location>
        <begin position="1"/>
        <end position="35"/>
    </location>
</feature>
<dbReference type="Proteomes" id="UP000324222">
    <property type="component" value="Unassembled WGS sequence"/>
</dbReference>
<evidence type="ECO:0000313" key="2">
    <source>
        <dbReference type="EMBL" id="MPC85803.1"/>
    </source>
</evidence>
<evidence type="ECO:0000313" key="3">
    <source>
        <dbReference type="Proteomes" id="UP000324222"/>
    </source>
</evidence>
<protein>
    <submittedName>
        <fullName evidence="2">Uncharacterized protein</fullName>
    </submittedName>
</protein>
<comment type="caution">
    <text evidence="2">The sequence shown here is derived from an EMBL/GenBank/DDBJ whole genome shotgun (WGS) entry which is preliminary data.</text>
</comment>
<keyword evidence="3" id="KW-1185">Reference proteome</keyword>
<gene>
    <name evidence="2" type="ORF">E2C01_080599</name>
</gene>
<dbReference type="AlphaFoldDB" id="A0A5B7ITV3"/>
<sequence length="35" mass="3888">MEQLVKTDWSWARDGAAPPPACHCHNRSPQPVSSK</sequence>
<accession>A0A5B7ITV3</accession>
<organism evidence="2 3">
    <name type="scientific">Portunus trituberculatus</name>
    <name type="common">Swimming crab</name>
    <name type="synonym">Neptunus trituberculatus</name>
    <dbReference type="NCBI Taxonomy" id="210409"/>
    <lineage>
        <taxon>Eukaryota</taxon>
        <taxon>Metazoa</taxon>
        <taxon>Ecdysozoa</taxon>
        <taxon>Arthropoda</taxon>
        <taxon>Crustacea</taxon>
        <taxon>Multicrustacea</taxon>
        <taxon>Malacostraca</taxon>
        <taxon>Eumalacostraca</taxon>
        <taxon>Eucarida</taxon>
        <taxon>Decapoda</taxon>
        <taxon>Pleocyemata</taxon>
        <taxon>Brachyura</taxon>
        <taxon>Eubrachyura</taxon>
        <taxon>Portunoidea</taxon>
        <taxon>Portunidae</taxon>
        <taxon>Portuninae</taxon>
        <taxon>Portunus</taxon>
    </lineage>
</organism>
<name>A0A5B7ITV3_PORTR</name>
<reference evidence="2 3" key="1">
    <citation type="submission" date="2019-05" db="EMBL/GenBank/DDBJ databases">
        <title>Another draft genome of Portunus trituberculatus and its Hox gene families provides insights of decapod evolution.</title>
        <authorList>
            <person name="Jeong J.-H."/>
            <person name="Song I."/>
            <person name="Kim S."/>
            <person name="Choi T."/>
            <person name="Kim D."/>
            <person name="Ryu S."/>
            <person name="Kim W."/>
        </authorList>
    </citation>
    <scope>NUCLEOTIDE SEQUENCE [LARGE SCALE GENOMIC DNA]</scope>
    <source>
        <tissue evidence="2">Muscle</tissue>
    </source>
</reference>
<proteinExistence type="predicted"/>
<evidence type="ECO:0000256" key="1">
    <source>
        <dbReference type="SAM" id="MobiDB-lite"/>
    </source>
</evidence>
<dbReference type="EMBL" id="VSRR010069610">
    <property type="protein sequence ID" value="MPC85803.1"/>
    <property type="molecule type" value="Genomic_DNA"/>
</dbReference>